<dbReference type="InterPro" id="IPR027417">
    <property type="entry name" value="P-loop_NTPase"/>
</dbReference>
<evidence type="ECO:0000256" key="1">
    <source>
        <dbReference type="SAM" id="MobiDB-lite"/>
    </source>
</evidence>
<accession>A0A368Q2L0</accession>
<evidence type="ECO:0000313" key="4">
    <source>
        <dbReference type="EMBL" id="RCV11460.1"/>
    </source>
</evidence>
<proteinExistence type="predicted"/>
<feature type="region of interest" description="Disordered" evidence="1">
    <location>
        <begin position="665"/>
        <end position="700"/>
    </location>
</feature>
<feature type="region of interest" description="Disordered" evidence="1">
    <location>
        <begin position="234"/>
        <end position="254"/>
    </location>
</feature>
<dbReference type="PANTHER" id="PTHR46434:SF1">
    <property type="entry name" value="GENETIC INTERACTOR OF PROHIBITINS 3, MITOCHONDRIAL"/>
    <property type="match status" value="1"/>
</dbReference>
<feature type="compositionally biased region" description="Low complexity" evidence="1">
    <location>
        <begin position="245"/>
        <end position="254"/>
    </location>
</feature>
<dbReference type="OrthoDB" id="1696305at2759"/>
<dbReference type="Gene3D" id="3.40.50.300">
    <property type="entry name" value="P-loop containing nucleotide triphosphate hydrolases"/>
    <property type="match status" value="1"/>
</dbReference>
<reference evidence="4" key="1">
    <citation type="journal article" date="2012" name="Nat. Biotechnol.">
        <title>Reference genome sequence of the model plant Setaria.</title>
        <authorList>
            <person name="Bennetzen J.L."/>
            <person name="Schmutz J."/>
            <person name="Wang H."/>
            <person name="Percifield R."/>
            <person name="Hawkins J."/>
            <person name="Pontaroli A.C."/>
            <person name="Estep M."/>
            <person name="Feng L."/>
            <person name="Vaughn J.N."/>
            <person name="Grimwood J."/>
            <person name="Jenkins J."/>
            <person name="Barry K."/>
            <person name="Lindquist E."/>
            <person name="Hellsten U."/>
            <person name="Deshpande S."/>
            <person name="Wang X."/>
            <person name="Wu X."/>
            <person name="Mitros T."/>
            <person name="Triplett J."/>
            <person name="Yang X."/>
            <person name="Ye C.Y."/>
            <person name="Mauro-Herrera M."/>
            <person name="Wang L."/>
            <person name="Li P."/>
            <person name="Sharma M."/>
            <person name="Sharma R."/>
            <person name="Ronald P.C."/>
            <person name="Panaud O."/>
            <person name="Kellogg E.A."/>
            <person name="Brutnell T.P."/>
            <person name="Doust A.N."/>
            <person name="Tuskan G.A."/>
            <person name="Rokhsar D."/>
            <person name="Devos K.M."/>
        </authorList>
    </citation>
    <scope>NUCLEOTIDE SEQUENCE [LARGE SCALE GENOMIC DNA]</scope>
    <source>
        <strain evidence="4">Yugu1</strain>
    </source>
</reference>
<dbReference type="InterPro" id="IPR006073">
    <property type="entry name" value="GTP-bd"/>
</dbReference>
<sequence>MLVFIFLSEEQKETYIPFIKDEEINILVLKKKMIVLSKMIVHVNRLSVSGPIKAQSKWPTFILGHKAQNRPAIIGPPFISNFRRTPCPPPPPITQRRRHGKMLSRARRLHPALRHLLLPTTSAPSRHPLLPPHHPAATQTSKPSPILFRRHLCSPPPPPNAAACIAAPAVVSSDLPAVTTNSVCPGCGITMQSSDPALPGFFSLPSPKSPDYRARLVPITADDTRISASLKSGHLREGLEPSRGAEPAAAAAAETAEAKGEGKVLVCARCHSLRHYGHVKHPDAERLLPDFDFVAAVGPRLASPSGARSLVLLLADASDFDGSFPRAVARLVAAAGEAHRKDWKHGAPANLPRALLVVTKLDLLPTPSLSPDDVHAWAHARARAGAGADLRLAGVHLVSAARGWGVRDLLDHVRELTGARGNVWAVGARNVGKSTLLNAIAKCSGVVGRPTLTEAPVPGTTLDVIKVDGVLGAQAKLFDTPGLLHGHQLTSRLTSEEMKLVQVRKEMRPRTYRIKTGQSIHIGGLVRLDVEELTVGSIYVTVWASPLLPLHMGKTENAATMIKEHFGLQLQPPIGQDRVKELGKWVRKQFKVSGNSWDTNSKDIAIAGLGWFGVGLKGEAVLGLWTYDGVDVISRSSLVHERASIFEEAGFTVSQIVSQADSMTNKLKGTKKTNKKKESKTNTSPVTAPEAAESASTVDA</sequence>
<protein>
    <submittedName>
        <fullName evidence="4">Uncharacterized protein</fullName>
    </submittedName>
</protein>
<organism evidence="4">
    <name type="scientific">Setaria italica</name>
    <name type="common">Foxtail millet</name>
    <name type="synonym">Panicum italicum</name>
    <dbReference type="NCBI Taxonomy" id="4555"/>
    <lineage>
        <taxon>Eukaryota</taxon>
        <taxon>Viridiplantae</taxon>
        <taxon>Streptophyta</taxon>
        <taxon>Embryophyta</taxon>
        <taxon>Tracheophyta</taxon>
        <taxon>Spermatophyta</taxon>
        <taxon>Magnoliopsida</taxon>
        <taxon>Liliopsida</taxon>
        <taxon>Poales</taxon>
        <taxon>Poaceae</taxon>
        <taxon>PACMAD clade</taxon>
        <taxon>Panicoideae</taxon>
        <taxon>Panicodae</taxon>
        <taxon>Paniceae</taxon>
        <taxon>Cenchrinae</taxon>
        <taxon>Setaria</taxon>
    </lineage>
</organism>
<feature type="domain" description="G" evidence="2">
    <location>
        <begin position="423"/>
        <end position="494"/>
    </location>
</feature>
<feature type="domain" description="NOA1/YqeH-like C-terminal" evidence="3">
    <location>
        <begin position="540"/>
        <end position="638"/>
    </location>
</feature>
<dbReference type="InterPro" id="IPR048422">
    <property type="entry name" value="NOA1/YqeH-like_C"/>
</dbReference>
<evidence type="ECO:0000259" key="3">
    <source>
        <dbReference type="Pfam" id="PF21516"/>
    </source>
</evidence>
<dbReference type="InterPro" id="IPR050896">
    <property type="entry name" value="Mito_lipid_metab_GTPase"/>
</dbReference>
<dbReference type="Pfam" id="PF21516">
    <property type="entry name" value="YqeH-like_C"/>
    <property type="match status" value="1"/>
</dbReference>
<evidence type="ECO:0000259" key="2">
    <source>
        <dbReference type="Pfam" id="PF01926"/>
    </source>
</evidence>
<dbReference type="AlphaFoldDB" id="A0A368Q2L0"/>
<dbReference type="EMBL" id="CM003529">
    <property type="protein sequence ID" value="RCV11460.1"/>
    <property type="molecule type" value="Genomic_DNA"/>
</dbReference>
<dbReference type="GO" id="GO:0005525">
    <property type="term" value="F:GTP binding"/>
    <property type="evidence" value="ECO:0007669"/>
    <property type="project" value="InterPro"/>
</dbReference>
<feature type="compositionally biased region" description="Basic residues" evidence="1">
    <location>
        <begin position="668"/>
        <end position="678"/>
    </location>
</feature>
<dbReference type="STRING" id="4555.A0A368Q2L0"/>
<reference evidence="4" key="2">
    <citation type="submission" date="2015-07" db="EMBL/GenBank/DDBJ databases">
        <authorList>
            <person name="Noorani M."/>
        </authorList>
    </citation>
    <scope>NUCLEOTIDE SEQUENCE</scope>
    <source>
        <strain evidence="4">Yugu1</strain>
    </source>
</reference>
<dbReference type="Pfam" id="PF01926">
    <property type="entry name" value="MMR_HSR1"/>
    <property type="match status" value="1"/>
</dbReference>
<gene>
    <name evidence="4" type="ORF">SETIT_2G187100v2</name>
</gene>
<dbReference type="PANTHER" id="PTHR46434">
    <property type="entry name" value="GENETIC INTERACTOR OF PROHIBITINS 3, MITOCHONDRIAL"/>
    <property type="match status" value="1"/>
</dbReference>
<dbReference type="SUPFAM" id="SSF52540">
    <property type="entry name" value="P-loop containing nucleoside triphosphate hydrolases"/>
    <property type="match status" value="1"/>
</dbReference>
<name>A0A368Q2L0_SETIT</name>
<dbReference type="CDD" id="cd01855">
    <property type="entry name" value="YqeH"/>
    <property type="match status" value="1"/>
</dbReference>
<feature type="region of interest" description="Disordered" evidence="1">
    <location>
        <begin position="121"/>
        <end position="141"/>
    </location>
</feature>